<evidence type="ECO:0000313" key="2">
    <source>
        <dbReference type="Proteomes" id="UP000789920"/>
    </source>
</evidence>
<evidence type="ECO:0000313" key="1">
    <source>
        <dbReference type="EMBL" id="CAG8817752.1"/>
    </source>
</evidence>
<sequence>HYVTQYGHQKEFMAIKIHNKIDNNGHLMNLYYKYEFGGMYKLKKTNHLQNQHNKDSKKLNCDWKINLLSATGLVRITSFNNHYTEHQLSPDTNIFALINHQFSDDYHDKICHLVINSRCDLSTIRSFITAKYPNQLFLIRDLANIVAQLWREHSVKRNDTSRLLMQLYEYKEIDSNWYIKPLIDPVSNRLHEVFWIDPSQRE</sequence>
<keyword evidence="2" id="KW-1185">Reference proteome</keyword>
<feature type="non-terminal residue" evidence="1">
    <location>
        <position position="202"/>
    </location>
</feature>
<proteinExistence type="predicted"/>
<protein>
    <submittedName>
        <fullName evidence="1">19439_t:CDS:1</fullName>
    </submittedName>
</protein>
<gene>
    <name evidence="1" type="ORF">RPERSI_LOCUS24761</name>
</gene>
<feature type="non-terminal residue" evidence="1">
    <location>
        <position position="1"/>
    </location>
</feature>
<dbReference type="Proteomes" id="UP000789920">
    <property type="component" value="Unassembled WGS sequence"/>
</dbReference>
<dbReference type="EMBL" id="CAJVQC010080152">
    <property type="protein sequence ID" value="CAG8817752.1"/>
    <property type="molecule type" value="Genomic_DNA"/>
</dbReference>
<comment type="caution">
    <text evidence="1">The sequence shown here is derived from an EMBL/GenBank/DDBJ whole genome shotgun (WGS) entry which is preliminary data.</text>
</comment>
<reference evidence="1" key="1">
    <citation type="submission" date="2021-06" db="EMBL/GenBank/DDBJ databases">
        <authorList>
            <person name="Kallberg Y."/>
            <person name="Tangrot J."/>
            <person name="Rosling A."/>
        </authorList>
    </citation>
    <scope>NUCLEOTIDE SEQUENCE</scope>
    <source>
        <strain evidence="1">MA461A</strain>
    </source>
</reference>
<name>A0ACA9RYE5_9GLOM</name>
<accession>A0ACA9RYE5</accession>
<organism evidence="1 2">
    <name type="scientific">Racocetra persica</name>
    <dbReference type="NCBI Taxonomy" id="160502"/>
    <lineage>
        <taxon>Eukaryota</taxon>
        <taxon>Fungi</taxon>
        <taxon>Fungi incertae sedis</taxon>
        <taxon>Mucoromycota</taxon>
        <taxon>Glomeromycotina</taxon>
        <taxon>Glomeromycetes</taxon>
        <taxon>Diversisporales</taxon>
        <taxon>Gigasporaceae</taxon>
        <taxon>Racocetra</taxon>
    </lineage>
</organism>